<evidence type="ECO:0008006" key="4">
    <source>
        <dbReference type="Google" id="ProtNLM"/>
    </source>
</evidence>
<proteinExistence type="predicted"/>
<keyword evidence="1" id="KW-0732">Signal</keyword>
<name>B1KGB9_SHEWM</name>
<keyword evidence="3" id="KW-1185">Reference proteome</keyword>
<dbReference type="RefSeq" id="WP_012326585.1">
    <property type="nucleotide sequence ID" value="NC_010506.1"/>
</dbReference>
<dbReference type="AlphaFoldDB" id="B1KGB9"/>
<organism evidence="2 3">
    <name type="scientific">Shewanella woodyi (strain ATCC 51908 / MS32)</name>
    <dbReference type="NCBI Taxonomy" id="392500"/>
    <lineage>
        <taxon>Bacteria</taxon>
        <taxon>Pseudomonadati</taxon>
        <taxon>Pseudomonadota</taxon>
        <taxon>Gammaproteobacteria</taxon>
        <taxon>Alteromonadales</taxon>
        <taxon>Shewanellaceae</taxon>
        <taxon>Shewanella</taxon>
    </lineage>
</organism>
<gene>
    <name evidence="2" type="ordered locus">Swoo_4000</name>
</gene>
<dbReference type="EMBL" id="CP000961">
    <property type="protein sequence ID" value="ACA88256.1"/>
    <property type="molecule type" value="Genomic_DNA"/>
</dbReference>
<evidence type="ECO:0000313" key="3">
    <source>
        <dbReference type="Proteomes" id="UP000002168"/>
    </source>
</evidence>
<feature type="chain" id="PRO_5002764850" description="Lipoprotein" evidence="1">
    <location>
        <begin position="23"/>
        <end position="182"/>
    </location>
</feature>
<accession>B1KGB9</accession>
<evidence type="ECO:0000256" key="1">
    <source>
        <dbReference type="SAM" id="SignalP"/>
    </source>
</evidence>
<dbReference type="KEGG" id="swd:Swoo_4000"/>
<feature type="signal peptide" evidence="1">
    <location>
        <begin position="1"/>
        <end position="22"/>
    </location>
</feature>
<sequence precursor="true">MKFIKSTLAMATCFYLAGCASGAQVENMIYKGDKHEYSSEIKENVMLSSVTGGEETNPVWTSEISDEAFSGAIKQSLKNEGLYSEDGKYDLSVEMLEIDQPSFGFDMTVTTIVKYVLTDKASGEVIIDKEVNAPYTATVGDAFSGVKRLRLANEGSSQENIKGLLALLSELNLGIDQVSMAK</sequence>
<evidence type="ECO:0000313" key="2">
    <source>
        <dbReference type="EMBL" id="ACA88256.1"/>
    </source>
</evidence>
<reference evidence="2 3" key="1">
    <citation type="submission" date="2008-02" db="EMBL/GenBank/DDBJ databases">
        <title>Complete sequence of Shewanella woodyi ATCC 51908.</title>
        <authorList>
            <consortium name="US DOE Joint Genome Institute"/>
            <person name="Copeland A."/>
            <person name="Lucas S."/>
            <person name="Lapidus A."/>
            <person name="Glavina del Rio T."/>
            <person name="Dalin E."/>
            <person name="Tice H."/>
            <person name="Bruce D."/>
            <person name="Goodwin L."/>
            <person name="Pitluck S."/>
            <person name="Sims D."/>
            <person name="Brettin T."/>
            <person name="Detter J.C."/>
            <person name="Han C."/>
            <person name="Kuske C.R."/>
            <person name="Schmutz J."/>
            <person name="Larimer F."/>
            <person name="Land M."/>
            <person name="Hauser L."/>
            <person name="Kyrpides N."/>
            <person name="Lykidis A."/>
            <person name="Zhao J.-S."/>
            <person name="Richardson P."/>
        </authorList>
    </citation>
    <scope>NUCLEOTIDE SEQUENCE [LARGE SCALE GENOMIC DNA]</scope>
    <source>
        <strain evidence="3">ATCC 51908 / MS32</strain>
    </source>
</reference>
<dbReference type="eggNOG" id="ENOG5031EB9">
    <property type="taxonomic scope" value="Bacteria"/>
</dbReference>
<protein>
    <recommendedName>
        <fullName evidence="4">Lipoprotein</fullName>
    </recommendedName>
</protein>
<dbReference type="Proteomes" id="UP000002168">
    <property type="component" value="Chromosome"/>
</dbReference>
<dbReference type="HOGENOM" id="CLU_125015_0_0_6"/>